<feature type="domain" description="EfeO-type cupredoxin-like" evidence="3">
    <location>
        <begin position="198"/>
        <end position="279"/>
    </location>
</feature>
<dbReference type="Pfam" id="PF13473">
    <property type="entry name" value="Cupredoxin_1"/>
    <property type="match status" value="1"/>
</dbReference>
<dbReference type="SUPFAM" id="SSF49503">
    <property type="entry name" value="Cupredoxins"/>
    <property type="match status" value="1"/>
</dbReference>
<feature type="transmembrane region" description="Helical" evidence="2">
    <location>
        <begin position="91"/>
        <end position="109"/>
    </location>
</feature>
<dbReference type="Proteomes" id="UP001596500">
    <property type="component" value="Unassembled WGS sequence"/>
</dbReference>
<feature type="region of interest" description="Disordered" evidence="1">
    <location>
        <begin position="174"/>
        <end position="195"/>
    </location>
</feature>
<feature type="transmembrane region" description="Helical" evidence="2">
    <location>
        <begin position="36"/>
        <end position="55"/>
    </location>
</feature>
<evidence type="ECO:0000259" key="3">
    <source>
        <dbReference type="Pfam" id="PF13473"/>
    </source>
</evidence>
<protein>
    <submittedName>
        <fullName evidence="4">Cupredoxin domain-containing protein</fullName>
    </submittedName>
</protein>
<dbReference type="InterPro" id="IPR008972">
    <property type="entry name" value="Cupredoxin"/>
</dbReference>
<sequence length="285" mass="30485">MFAVLGGMVLGLGCGYLLFITYRYRRQLSNHVGMMVAMGGATMVGLLSGTILGTLFGGGMFLPTEIAMVFSLSMGYLLGKPFSLLAAIDGIVAGIMGGMMGVMLGVMVLEEAPDLTIGLMATLFVAVSLLLGQLMGREAKRMGDGGMESWILWGFAILMVTALVWKQAGLLSQAETPPNHAHPHQHSQDPARTVSAVQKTDHQVAQMHVTATGWSPDMIQAKAGIPLQLQVTAESESACGRSLLIEEFQIEKPVVKGTTTVEFTPVHEGTYPVRCGTRMGWLLIE</sequence>
<keyword evidence="5" id="KW-1185">Reference proteome</keyword>
<keyword evidence="2" id="KW-1133">Transmembrane helix</keyword>
<evidence type="ECO:0000256" key="1">
    <source>
        <dbReference type="SAM" id="MobiDB-lite"/>
    </source>
</evidence>
<evidence type="ECO:0000313" key="4">
    <source>
        <dbReference type="EMBL" id="MFC7442087.1"/>
    </source>
</evidence>
<feature type="transmembrane region" description="Helical" evidence="2">
    <location>
        <begin position="115"/>
        <end position="135"/>
    </location>
</feature>
<organism evidence="4 5">
    <name type="scientific">Laceyella putida</name>
    <dbReference type="NCBI Taxonomy" id="110101"/>
    <lineage>
        <taxon>Bacteria</taxon>
        <taxon>Bacillati</taxon>
        <taxon>Bacillota</taxon>
        <taxon>Bacilli</taxon>
        <taxon>Bacillales</taxon>
        <taxon>Thermoactinomycetaceae</taxon>
        <taxon>Laceyella</taxon>
    </lineage>
</organism>
<evidence type="ECO:0000313" key="5">
    <source>
        <dbReference type="Proteomes" id="UP001596500"/>
    </source>
</evidence>
<dbReference type="RefSeq" id="WP_379865731.1">
    <property type="nucleotide sequence ID" value="NZ_JBHTBW010000045.1"/>
</dbReference>
<dbReference type="Gene3D" id="2.60.40.420">
    <property type="entry name" value="Cupredoxins - blue copper proteins"/>
    <property type="match status" value="1"/>
</dbReference>
<feature type="transmembrane region" description="Helical" evidence="2">
    <location>
        <begin position="6"/>
        <end position="24"/>
    </location>
</feature>
<accession>A0ABW2RLY9</accession>
<reference evidence="5" key="1">
    <citation type="journal article" date="2019" name="Int. J. Syst. Evol. Microbiol.">
        <title>The Global Catalogue of Microorganisms (GCM) 10K type strain sequencing project: providing services to taxonomists for standard genome sequencing and annotation.</title>
        <authorList>
            <consortium name="The Broad Institute Genomics Platform"/>
            <consortium name="The Broad Institute Genome Sequencing Center for Infectious Disease"/>
            <person name="Wu L."/>
            <person name="Ma J."/>
        </authorList>
    </citation>
    <scope>NUCLEOTIDE SEQUENCE [LARGE SCALE GENOMIC DNA]</scope>
    <source>
        <strain evidence="5">CGMCC 1.12942</strain>
    </source>
</reference>
<proteinExistence type="predicted"/>
<comment type="caution">
    <text evidence="4">The sequence shown here is derived from an EMBL/GenBank/DDBJ whole genome shotgun (WGS) entry which is preliminary data.</text>
</comment>
<dbReference type="EMBL" id="JBHTBW010000045">
    <property type="protein sequence ID" value="MFC7442087.1"/>
    <property type="molecule type" value="Genomic_DNA"/>
</dbReference>
<name>A0ABW2RLY9_9BACL</name>
<keyword evidence="2" id="KW-0472">Membrane</keyword>
<feature type="transmembrane region" description="Helical" evidence="2">
    <location>
        <begin position="147"/>
        <end position="165"/>
    </location>
</feature>
<keyword evidence="2" id="KW-0812">Transmembrane</keyword>
<dbReference type="InterPro" id="IPR028096">
    <property type="entry name" value="EfeO_Cupredoxin"/>
</dbReference>
<evidence type="ECO:0000256" key="2">
    <source>
        <dbReference type="SAM" id="Phobius"/>
    </source>
</evidence>
<gene>
    <name evidence="4" type="ORF">ACFQNG_13400</name>
</gene>